<accession>A0AAW1S129</accession>
<evidence type="ECO:0000313" key="4">
    <source>
        <dbReference type="Proteomes" id="UP001445335"/>
    </source>
</evidence>
<protein>
    <recommendedName>
        <fullName evidence="2">PKD domain-containing protein</fullName>
    </recommendedName>
</protein>
<dbReference type="EMBL" id="JALJOU010000015">
    <property type="protein sequence ID" value="KAK9839695.1"/>
    <property type="molecule type" value="Genomic_DNA"/>
</dbReference>
<evidence type="ECO:0000313" key="3">
    <source>
        <dbReference type="EMBL" id="KAK9839695.1"/>
    </source>
</evidence>
<dbReference type="InterPro" id="IPR013783">
    <property type="entry name" value="Ig-like_fold"/>
</dbReference>
<sequence>MPRSWLPAQLAEPAGENTPALNLTVAQPNGIANVSLVAATALLTVNNVGVPNQNITFSTVGNTGGAVVQTNATGYAVANANFTLPGFYNVSATFPGNTTTTPTLNGAVAFAGLTVAQASITFTNNTPIAANTQHTFTFNALLELDSLQTILGATLVFNFGDGTSATATTGTNGIATVTHKYATAGTYNSNVTYAGTLSFNNSGSVYPVLPSAGNFAATTVSTTVPTIFSPNSVTLVPSPRASPTIVPPYYLVGDALNAYATLTVAATGAAAPGVTVLFTDISGALIGTKVTNASGTATQPFTFTLPGNYTIVANVSQADTTQYGLATTNTQTYVLDQTQITLTATQATTGASTVSVTGTLSAALTTVGAGGTILVNWGDGTIDAATTSASGSFSDSYTYPATGTYTVNVTFQGSPTTLPSTSPGAAGIFGDYLLPTSTTAQVTVTGGTPTPSPTPSPTGTGTPTPTPSPSPTGSFTPTPTPTVSPGQAVNVAVYADPASQSPPQCGSNQHAQTFRGQLMPQFGVQNNASFPLGTCTFQLYNPKTSVGYNLGTVTVWPPTHPNQYLQMYSLCQVQVNLAIPAGEYNVQVIYHSTNGYADSWGKLYPFYVNELCQLQDKIEKHLATDPHLAG</sequence>
<dbReference type="Pfam" id="PF00801">
    <property type="entry name" value="PKD"/>
    <property type="match status" value="1"/>
</dbReference>
<gene>
    <name evidence="3" type="ORF">WJX81_006711</name>
</gene>
<keyword evidence="4" id="KW-1185">Reference proteome</keyword>
<feature type="domain" description="PKD" evidence="2">
    <location>
        <begin position="157"/>
        <end position="198"/>
    </location>
</feature>
<evidence type="ECO:0000256" key="1">
    <source>
        <dbReference type="SAM" id="MobiDB-lite"/>
    </source>
</evidence>
<dbReference type="InterPro" id="IPR000601">
    <property type="entry name" value="PKD_dom"/>
</dbReference>
<dbReference type="AlphaFoldDB" id="A0AAW1S129"/>
<comment type="caution">
    <text evidence="3">The sequence shown here is derived from an EMBL/GenBank/DDBJ whole genome shotgun (WGS) entry which is preliminary data.</text>
</comment>
<organism evidence="3 4">
    <name type="scientific">Elliptochloris bilobata</name>
    <dbReference type="NCBI Taxonomy" id="381761"/>
    <lineage>
        <taxon>Eukaryota</taxon>
        <taxon>Viridiplantae</taxon>
        <taxon>Chlorophyta</taxon>
        <taxon>core chlorophytes</taxon>
        <taxon>Trebouxiophyceae</taxon>
        <taxon>Trebouxiophyceae incertae sedis</taxon>
        <taxon>Elliptochloris clade</taxon>
        <taxon>Elliptochloris</taxon>
    </lineage>
</organism>
<feature type="region of interest" description="Disordered" evidence="1">
    <location>
        <begin position="441"/>
        <end position="486"/>
    </location>
</feature>
<feature type="compositionally biased region" description="Low complexity" evidence="1">
    <location>
        <begin position="471"/>
        <end position="486"/>
    </location>
</feature>
<reference evidence="3 4" key="1">
    <citation type="journal article" date="2024" name="Nat. Commun.">
        <title>Phylogenomics reveals the evolutionary origins of lichenization in chlorophyte algae.</title>
        <authorList>
            <person name="Puginier C."/>
            <person name="Libourel C."/>
            <person name="Otte J."/>
            <person name="Skaloud P."/>
            <person name="Haon M."/>
            <person name="Grisel S."/>
            <person name="Petersen M."/>
            <person name="Berrin J.G."/>
            <person name="Delaux P.M."/>
            <person name="Dal Grande F."/>
            <person name="Keller J."/>
        </authorList>
    </citation>
    <scope>NUCLEOTIDE SEQUENCE [LARGE SCALE GENOMIC DNA]</scope>
    <source>
        <strain evidence="3 4">SAG 245.80</strain>
    </source>
</reference>
<dbReference type="Proteomes" id="UP001445335">
    <property type="component" value="Unassembled WGS sequence"/>
</dbReference>
<dbReference type="SUPFAM" id="SSF49299">
    <property type="entry name" value="PKD domain"/>
    <property type="match status" value="2"/>
</dbReference>
<dbReference type="Gene3D" id="2.60.40.10">
    <property type="entry name" value="Immunoglobulins"/>
    <property type="match status" value="1"/>
</dbReference>
<dbReference type="PROSITE" id="PS50093">
    <property type="entry name" value="PKD"/>
    <property type="match status" value="1"/>
</dbReference>
<evidence type="ECO:0000259" key="2">
    <source>
        <dbReference type="PROSITE" id="PS50093"/>
    </source>
</evidence>
<name>A0AAW1S129_9CHLO</name>
<proteinExistence type="predicted"/>
<dbReference type="InterPro" id="IPR035986">
    <property type="entry name" value="PKD_dom_sf"/>
</dbReference>